<dbReference type="InterPro" id="IPR013762">
    <property type="entry name" value="Integrase-like_cat_sf"/>
</dbReference>
<dbReference type="OrthoDB" id="9808346at2"/>
<dbReference type="Pfam" id="PF00589">
    <property type="entry name" value="Phage_integrase"/>
    <property type="match status" value="1"/>
</dbReference>
<name>B8IRG6_METNO</name>
<dbReference type="GO" id="GO:0003677">
    <property type="term" value="F:DNA binding"/>
    <property type="evidence" value="ECO:0007669"/>
    <property type="project" value="InterPro"/>
</dbReference>
<dbReference type="Proteomes" id="UP000008207">
    <property type="component" value="Chromosome"/>
</dbReference>
<evidence type="ECO:0000313" key="4">
    <source>
        <dbReference type="EMBL" id="ACL58706.1"/>
    </source>
</evidence>
<dbReference type="HOGENOM" id="CLU_027562_17_7_5"/>
<dbReference type="Gene3D" id="1.10.443.10">
    <property type="entry name" value="Intergrase catalytic core"/>
    <property type="match status" value="1"/>
</dbReference>
<protein>
    <submittedName>
        <fullName evidence="4">Integrase family protein</fullName>
    </submittedName>
</protein>
<organism evidence="4 5">
    <name type="scientific">Methylobacterium nodulans (strain LMG 21967 / CNCM I-2342 / ORS 2060)</name>
    <dbReference type="NCBI Taxonomy" id="460265"/>
    <lineage>
        <taxon>Bacteria</taxon>
        <taxon>Pseudomonadati</taxon>
        <taxon>Pseudomonadota</taxon>
        <taxon>Alphaproteobacteria</taxon>
        <taxon>Hyphomicrobiales</taxon>
        <taxon>Methylobacteriaceae</taxon>
        <taxon>Methylobacterium</taxon>
    </lineage>
</organism>
<dbReference type="InterPro" id="IPR050090">
    <property type="entry name" value="Tyrosine_recombinase_XerCD"/>
</dbReference>
<dbReference type="InterPro" id="IPR011010">
    <property type="entry name" value="DNA_brk_join_enz"/>
</dbReference>
<keyword evidence="2" id="KW-0233">DNA recombination</keyword>
<dbReference type="PANTHER" id="PTHR30349:SF88">
    <property type="entry name" value="BLL1584 PROTEIN"/>
    <property type="match status" value="1"/>
</dbReference>
<keyword evidence="5" id="KW-1185">Reference proteome</keyword>
<dbReference type="PROSITE" id="PS51898">
    <property type="entry name" value="TYR_RECOMBINASE"/>
    <property type="match status" value="1"/>
</dbReference>
<dbReference type="InterPro" id="IPR002104">
    <property type="entry name" value="Integrase_catalytic"/>
</dbReference>
<evidence type="ECO:0000259" key="3">
    <source>
        <dbReference type="PROSITE" id="PS51898"/>
    </source>
</evidence>
<dbReference type="STRING" id="460265.Mnod_3803"/>
<dbReference type="GO" id="GO:0006310">
    <property type="term" value="P:DNA recombination"/>
    <property type="evidence" value="ECO:0007669"/>
    <property type="project" value="UniProtKB-KW"/>
</dbReference>
<evidence type="ECO:0000256" key="2">
    <source>
        <dbReference type="ARBA" id="ARBA00023172"/>
    </source>
</evidence>
<dbReference type="eggNOG" id="COG0582">
    <property type="taxonomic scope" value="Bacteria"/>
</dbReference>
<dbReference type="KEGG" id="mno:Mnod_3803"/>
<dbReference type="CDD" id="cd00796">
    <property type="entry name" value="INT_Rci_Hp1_C"/>
    <property type="match status" value="1"/>
</dbReference>
<sequence length="368" mass="41647">MPRPSLGARLQFIESDGFWYIRDGSRRRSTGCPREDRAGAERALAEYLATKHEPSFGRGHPDEVSIIDVLILYATERGPHTRRPDVIASAVRHLGRFWNGKVVGQITPGLCTEYVKWRTGQAQARFTKSEAPPKVGDQTARRELEVLSAAIGHAYRERKLRFLVPVALPAKKESRERWLSRSEVARLLWAAWRQDQGKSRHLVRFILIALYTGTRHDAVLRLRWTPSTDSGWIDLDRGVIYRKGSGEKQTSKRRTPVPISNRLLPHLRRWRRSSTTHAVEYAGGPVGSIKRSWNSARNDAGLGPEVVPHILRHTFATWAVMDGLPFGKVAAALGTSERMVQQVYGHHAPEHLRDVVNAVGRQAKLRRI</sequence>
<accession>B8IRG6</accession>
<gene>
    <name evidence="4" type="ordered locus">Mnod_3803</name>
</gene>
<dbReference type="PANTHER" id="PTHR30349">
    <property type="entry name" value="PHAGE INTEGRASE-RELATED"/>
    <property type="match status" value="1"/>
</dbReference>
<reference evidence="4 5" key="1">
    <citation type="submission" date="2009-01" db="EMBL/GenBank/DDBJ databases">
        <title>Complete sequence of chromosome of Methylobacterium nodulans ORS 2060.</title>
        <authorList>
            <consortium name="US DOE Joint Genome Institute"/>
            <person name="Lucas S."/>
            <person name="Copeland A."/>
            <person name="Lapidus A."/>
            <person name="Glavina del Rio T."/>
            <person name="Dalin E."/>
            <person name="Tice H."/>
            <person name="Bruce D."/>
            <person name="Goodwin L."/>
            <person name="Pitluck S."/>
            <person name="Sims D."/>
            <person name="Brettin T."/>
            <person name="Detter J.C."/>
            <person name="Han C."/>
            <person name="Larimer F."/>
            <person name="Land M."/>
            <person name="Hauser L."/>
            <person name="Kyrpides N."/>
            <person name="Ivanova N."/>
            <person name="Marx C.J."/>
            <person name="Richardson P."/>
        </authorList>
    </citation>
    <scope>NUCLEOTIDE SEQUENCE [LARGE SCALE GENOMIC DNA]</scope>
    <source>
        <strain evidence="5">LMG 21967 / CNCM I-2342 / ORS 2060</strain>
    </source>
</reference>
<dbReference type="SUPFAM" id="SSF56349">
    <property type="entry name" value="DNA breaking-rejoining enzymes"/>
    <property type="match status" value="1"/>
</dbReference>
<dbReference type="EMBL" id="CP001349">
    <property type="protein sequence ID" value="ACL58706.1"/>
    <property type="molecule type" value="Genomic_DNA"/>
</dbReference>
<feature type="domain" description="Tyr recombinase" evidence="3">
    <location>
        <begin position="174"/>
        <end position="357"/>
    </location>
</feature>
<dbReference type="AlphaFoldDB" id="B8IRG6"/>
<evidence type="ECO:0000313" key="5">
    <source>
        <dbReference type="Proteomes" id="UP000008207"/>
    </source>
</evidence>
<dbReference type="GO" id="GO:0015074">
    <property type="term" value="P:DNA integration"/>
    <property type="evidence" value="ECO:0007669"/>
    <property type="project" value="UniProtKB-KW"/>
</dbReference>
<keyword evidence="1" id="KW-0229">DNA integration</keyword>
<proteinExistence type="predicted"/>
<dbReference type="RefSeq" id="WP_015930362.1">
    <property type="nucleotide sequence ID" value="NC_011894.1"/>
</dbReference>
<evidence type="ECO:0000256" key="1">
    <source>
        <dbReference type="ARBA" id="ARBA00022908"/>
    </source>
</evidence>